<dbReference type="Gene3D" id="3.40.50.1360">
    <property type="match status" value="1"/>
</dbReference>
<dbReference type="InterPro" id="IPR037171">
    <property type="entry name" value="NagB/RpiA_transferase-like"/>
</dbReference>
<name>A0A4Q9DQC3_9BACL</name>
<dbReference type="PRINTS" id="PR00037">
    <property type="entry name" value="HTHLACR"/>
</dbReference>
<dbReference type="SUPFAM" id="SSF100950">
    <property type="entry name" value="NagB/RpiA/CoA transferase-like"/>
    <property type="match status" value="1"/>
</dbReference>
<dbReference type="PANTHER" id="PTHR30363">
    <property type="entry name" value="HTH-TYPE TRANSCRIPTIONAL REGULATOR SRLR-RELATED"/>
    <property type="match status" value="1"/>
</dbReference>
<dbReference type="SMART" id="SM00420">
    <property type="entry name" value="HTH_DEOR"/>
    <property type="match status" value="1"/>
</dbReference>
<dbReference type="OrthoDB" id="9797223at2"/>
<accession>A0A4Q9DQC3</accession>
<feature type="domain" description="HTH deoR-type" evidence="3">
    <location>
        <begin position="5"/>
        <end position="60"/>
    </location>
</feature>
<keyword evidence="2" id="KW-0804">Transcription</keyword>
<dbReference type="SMART" id="SM01134">
    <property type="entry name" value="DeoRC"/>
    <property type="match status" value="1"/>
</dbReference>
<protein>
    <submittedName>
        <fullName evidence="4">DeoR/GlpR transcriptional regulator</fullName>
    </submittedName>
</protein>
<dbReference type="Pfam" id="PF08220">
    <property type="entry name" value="HTH_DeoR"/>
    <property type="match status" value="1"/>
</dbReference>
<dbReference type="Gene3D" id="1.10.10.10">
    <property type="entry name" value="Winged helix-like DNA-binding domain superfamily/Winged helix DNA-binding domain"/>
    <property type="match status" value="1"/>
</dbReference>
<evidence type="ECO:0000313" key="5">
    <source>
        <dbReference type="Proteomes" id="UP000293142"/>
    </source>
</evidence>
<comment type="caution">
    <text evidence="4">The sequence shown here is derived from an EMBL/GenBank/DDBJ whole genome shotgun (WGS) entry which is preliminary data.</text>
</comment>
<dbReference type="SUPFAM" id="SSF46785">
    <property type="entry name" value="Winged helix' DNA-binding domain"/>
    <property type="match status" value="1"/>
</dbReference>
<dbReference type="GO" id="GO:0003700">
    <property type="term" value="F:DNA-binding transcription factor activity"/>
    <property type="evidence" value="ECO:0007669"/>
    <property type="project" value="InterPro"/>
</dbReference>
<proteinExistence type="predicted"/>
<dbReference type="InterPro" id="IPR036388">
    <property type="entry name" value="WH-like_DNA-bd_sf"/>
</dbReference>
<evidence type="ECO:0000313" key="4">
    <source>
        <dbReference type="EMBL" id="TBL78603.1"/>
    </source>
</evidence>
<keyword evidence="5" id="KW-1185">Reference proteome</keyword>
<dbReference type="PROSITE" id="PS51000">
    <property type="entry name" value="HTH_DEOR_2"/>
    <property type="match status" value="1"/>
</dbReference>
<evidence type="ECO:0000259" key="3">
    <source>
        <dbReference type="PROSITE" id="PS51000"/>
    </source>
</evidence>
<dbReference type="InterPro" id="IPR050313">
    <property type="entry name" value="Carb_Metab_HTH_regulators"/>
</dbReference>
<evidence type="ECO:0000256" key="1">
    <source>
        <dbReference type="ARBA" id="ARBA00023015"/>
    </source>
</evidence>
<dbReference type="InterPro" id="IPR014036">
    <property type="entry name" value="DeoR-like_C"/>
</dbReference>
<dbReference type="EMBL" id="SIRE01000009">
    <property type="protein sequence ID" value="TBL78603.1"/>
    <property type="molecule type" value="Genomic_DNA"/>
</dbReference>
<dbReference type="InterPro" id="IPR001034">
    <property type="entry name" value="DeoR_HTH"/>
</dbReference>
<reference evidence="4 5" key="1">
    <citation type="submission" date="2019-02" db="EMBL/GenBank/DDBJ databases">
        <title>Paenibacillus sp. nov., isolated from surface-sterilized tissue of Thalictrum simplex L.</title>
        <authorList>
            <person name="Tuo L."/>
        </authorList>
    </citation>
    <scope>NUCLEOTIDE SEQUENCE [LARGE SCALE GENOMIC DNA]</scope>
    <source>
        <strain evidence="4 5">N2SHLJ1</strain>
    </source>
</reference>
<dbReference type="AlphaFoldDB" id="A0A4Q9DQC3"/>
<dbReference type="PANTHER" id="PTHR30363:SF44">
    <property type="entry name" value="AGA OPERON TRANSCRIPTIONAL REPRESSOR-RELATED"/>
    <property type="match status" value="1"/>
</dbReference>
<sequence>MSLVGEERKKKILDLLDSHGKVRSPELVKHLDVSAESVRRYLEELEQEQKLRRVYGGAVKWEAAHAEPPYRAREIMHLEQKMKIGRKAAELVEDDDVIFLDDGTTGLQMIGFLQGKKRLKVVTVCVSSLNTLIEQKNKGCFDGEILFIGGRINAEHNRVSGALACDFAASLHVDKAFIAADGVHIEGGVTSFDDERGILSRLFLKNSQQVIVLSDHTKLSNIHLHRIGRMEEIDMIVSDVPPPEEWRAKLEEYDIHWFDASLQES</sequence>
<gene>
    <name evidence="4" type="ORF">EYB31_13965</name>
</gene>
<organism evidence="4 5">
    <name type="scientific">Paenibacillus thalictri</name>
    <dbReference type="NCBI Taxonomy" id="2527873"/>
    <lineage>
        <taxon>Bacteria</taxon>
        <taxon>Bacillati</taxon>
        <taxon>Bacillota</taxon>
        <taxon>Bacilli</taxon>
        <taxon>Bacillales</taxon>
        <taxon>Paenibacillaceae</taxon>
        <taxon>Paenibacillus</taxon>
    </lineage>
</organism>
<dbReference type="Proteomes" id="UP000293142">
    <property type="component" value="Unassembled WGS sequence"/>
</dbReference>
<dbReference type="Pfam" id="PF00455">
    <property type="entry name" value="DeoRC"/>
    <property type="match status" value="1"/>
</dbReference>
<keyword evidence="1" id="KW-0805">Transcription regulation</keyword>
<dbReference type="InterPro" id="IPR036390">
    <property type="entry name" value="WH_DNA-bd_sf"/>
</dbReference>
<dbReference type="RefSeq" id="WP_131013959.1">
    <property type="nucleotide sequence ID" value="NZ_SIRE01000009.1"/>
</dbReference>
<evidence type="ECO:0000256" key="2">
    <source>
        <dbReference type="ARBA" id="ARBA00023163"/>
    </source>
</evidence>